<organism evidence="1 2">
    <name type="scientific">Actinomadura luteofluorescens</name>
    <dbReference type="NCBI Taxonomy" id="46163"/>
    <lineage>
        <taxon>Bacteria</taxon>
        <taxon>Bacillati</taxon>
        <taxon>Actinomycetota</taxon>
        <taxon>Actinomycetes</taxon>
        <taxon>Streptosporangiales</taxon>
        <taxon>Thermomonosporaceae</taxon>
        <taxon>Actinomadura</taxon>
    </lineage>
</organism>
<dbReference type="InterPro" id="IPR005297">
    <property type="entry name" value="Lipoprotein_repeat"/>
</dbReference>
<dbReference type="AlphaFoldDB" id="A0A7Y9EBT3"/>
<proteinExistence type="predicted"/>
<name>A0A7Y9EBT3_9ACTN</name>
<dbReference type="Proteomes" id="UP000529783">
    <property type="component" value="Unassembled WGS sequence"/>
</dbReference>
<dbReference type="PANTHER" id="PTHR39335:SF1">
    <property type="entry name" value="BLL4220 PROTEIN"/>
    <property type="match status" value="1"/>
</dbReference>
<protein>
    <submittedName>
        <fullName evidence="1">Putative lipoprotein with Yx(FWY)xxD motif</fullName>
    </submittedName>
</protein>
<evidence type="ECO:0000313" key="1">
    <source>
        <dbReference type="EMBL" id="NYD44495.1"/>
    </source>
</evidence>
<sequence>MTAPDTLRSRTISSLRWRAAIAVAGLLAAGCTFATNSQHPGRLQLSTADLPNLGRVLVDGNGRTLYLFIADPPNASTCFGACASIWPPVTTQGRPTVADGAQAGMVTTLARPDGPSQIVYAGHPLYYYQADTGRGDTYGQGITQFGALWFAVSPQGQIQTTGSAHGGFQF</sequence>
<keyword evidence="2" id="KW-1185">Reference proteome</keyword>
<dbReference type="RefSeq" id="WP_179842068.1">
    <property type="nucleotide sequence ID" value="NZ_JACCBA010000001.1"/>
</dbReference>
<dbReference type="EMBL" id="JACCBA010000001">
    <property type="protein sequence ID" value="NYD44495.1"/>
    <property type="molecule type" value="Genomic_DNA"/>
</dbReference>
<comment type="caution">
    <text evidence="1">The sequence shown here is derived from an EMBL/GenBank/DDBJ whole genome shotgun (WGS) entry which is preliminary data.</text>
</comment>
<dbReference type="Pfam" id="PF03640">
    <property type="entry name" value="Lipoprotein_15"/>
    <property type="match status" value="2"/>
</dbReference>
<dbReference type="PANTHER" id="PTHR39335">
    <property type="entry name" value="BLL4220 PROTEIN"/>
    <property type="match status" value="1"/>
</dbReference>
<gene>
    <name evidence="1" type="ORF">BJY14_000478</name>
</gene>
<evidence type="ECO:0000313" key="2">
    <source>
        <dbReference type="Proteomes" id="UP000529783"/>
    </source>
</evidence>
<dbReference type="GO" id="GO:0043448">
    <property type="term" value="P:alkane catabolic process"/>
    <property type="evidence" value="ECO:0007669"/>
    <property type="project" value="TreeGrafter"/>
</dbReference>
<accession>A0A7Y9EBT3</accession>
<keyword evidence="1" id="KW-0449">Lipoprotein</keyword>
<reference evidence="1 2" key="1">
    <citation type="submission" date="2020-07" db="EMBL/GenBank/DDBJ databases">
        <title>Sequencing the genomes of 1000 actinobacteria strains.</title>
        <authorList>
            <person name="Klenk H.-P."/>
        </authorList>
    </citation>
    <scope>NUCLEOTIDE SEQUENCE [LARGE SCALE GENOMIC DNA]</scope>
    <source>
        <strain evidence="1 2">DSM 40398</strain>
    </source>
</reference>